<proteinExistence type="predicted"/>
<protein>
    <submittedName>
        <fullName evidence="1">Uncharacterized protein</fullName>
    </submittedName>
</protein>
<sequence>MEGAQALQVAPARVAELHMLRDHVGDRGALTHERDVLITDPPCHDVSLRRPADISCLGQAAGEPVRDLEARPPRRWRTTESFALIVRRPHPKTGWTWHPRARFSNMPSGM</sequence>
<name>A0A919R9W0_9ACTN</name>
<keyword evidence="2" id="KW-1185">Reference proteome</keyword>
<comment type="caution">
    <text evidence="1">The sequence shown here is derived from an EMBL/GenBank/DDBJ whole genome shotgun (WGS) entry which is preliminary data.</text>
</comment>
<evidence type="ECO:0000313" key="2">
    <source>
        <dbReference type="Proteomes" id="UP000606172"/>
    </source>
</evidence>
<dbReference type="EMBL" id="BOOW01000003">
    <property type="protein sequence ID" value="GII90013.1"/>
    <property type="molecule type" value="Genomic_DNA"/>
</dbReference>
<reference evidence="1" key="1">
    <citation type="submission" date="2021-01" db="EMBL/GenBank/DDBJ databases">
        <title>Whole genome shotgun sequence of Sinosporangium siamense NBRC 109515.</title>
        <authorList>
            <person name="Komaki H."/>
            <person name="Tamura T."/>
        </authorList>
    </citation>
    <scope>NUCLEOTIDE SEQUENCE</scope>
    <source>
        <strain evidence="1">NBRC 109515</strain>
    </source>
</reference>
<evidence type="ECO:0000313" key="1">
    <source>
        <dbReference type="EMBL" id="GII90013.1"/>
    </source>
</evidence>
<accession>A0A919R9W0</accession>
<organism evidence="1 2">
    <name type="scientific">Sinosporangium siamense</name>
    <dbReference type="NCBI Taxonomy" id="1367973"/>
    <lineage>
        <taxon>Bacteria</taxon>
        <taxon>Bacillati</taxon>
        <taxon>Actinomycetota</taxon>
        <taxon>Actinomycetes</taxon>
        <taxon>Streptosporangiales</taxon>
        <taxon>Streptosporangiaceae</taxon>
        <taxon>Sinosporangium</taxon>
    </lineage>
</organism>
<dbReference type="AlphaFoldDB" id="A0A919R9W0"/>
<gene>
    <name evidence="1" type="ORF">Ssi02_02440</name>
</gene>
<dbReference type="Proteomes" id="UP000606172">
    <property type="component" value="Unassembled WGS sequence"/>
</dbReference>